<sequence length="104" mass="11821">MHEKYDPGVALASLLTSSSHFWYLTEEVVTFSLFSKRVSDSGKKISASLMKYKVNEKSLPSGVSVFPALNHTKLNQLVRPKSWLIFHVLNQDGAWLKKNPQAWE</sequence>
<evidence type="ECO:0000313" key="2">
    <source>
        <dbReference type="Proteomes" id="UP000499080"/>
    </source>
</evidence>
<gene>
    <name evidence="1" type="ORF">AVEN_139285_1</name>
</gene>
<dbReference type="AlphaFoldDB" id="A0A4Y2NLC7"/>
<comment type="caution">
    <text evidence="1">The sequence shown here is derived from an EMBL/GenBank/DDBJ whole genome shotgun (WGS) entry which is preliminary data.</text>
</comment>
<reference evidence="1 2" key="1">
    <citation type="journal article" date="2019" name="Sci. Rep.">
        <title>Orb-weaving spider Araneus ventricosus genome elucidates the spidroin gene catalogue.</title>
        <authorList>
            <person name="Kono N."/>
            <person name="Nakamura H."/>
            <person name="Ohtoshi R."/>
            <person name="Moran D.A.P."/>
            <person name="Shinohara A."/>
            <person name="Yoshida Y."/>
            <person name="Fujiwara M."/>
            <person name="Mori M."/>
            <person name="Tomita M."/>
            <person name="Arakawa K."/>
        </authorList>
    </citation>
    <scope>NUCLEOTIDE SEQUENCE [LARGE SCALE GENOMIC DNA]</scope>
</reference>
<accession>A0A4Y2NLC7</accession>
<name>A0A4Y2NLC7_ARAVE</name>
<dbReference type="Proteomes" id="UP000499080">
    <property type="component" value="Unassembled WGS sequence"/>
</dbReference>
<protein>
    <submittedName>
        <fullName evidence="1">Uncharacterized protein</fullName>
    </submittedName>
</protein>
<keyword evidence="2" id="KW-1185">Reference proteome</keyword>
<evidence type="ECO:0000313" key="1">
    <source>
        <dbReference type="EMBL" id="GBN39712.1"/>
    </source>
</evidence>
<proteinExistence type="predicted"/>
<organism evidence="1 2">
    <name type="scientific">Araneus ventricosus</name>
    <name type="common">Orbweaver spider</name>
    <name type="synonym">Epeira ventricosa</name>
    <dbReference type="NCBI Taxonomy" id="182803"/>
    <lineage>
        <taxon>Eukaryota</taxon>
        <taxon>Metazoa</taxon>
        <taxon>Ecdysozoa</taxon>
        <taxon>Arthropoda</taxon>
        <taxon>Chelicerata</taxon>
        <taxon>Arachnida</taxon>
        <taxon>Araneae</taxon>
        <taxon>Araneomorphae</taxon>
        <taxon>Entelegynae</taxon>
        <taxon>Araneoidea</taxon>
        <taxon>Araneidae</taxon>
        <taxon>Araneus</taxon>
    </lineage>
</organism>
<dbReference type="EMBL" id="BGPR01009393">
    <property type="protein sequence ID" value="GBN39712.1"/>
    <property type="molecule type" value="Genomic_DNA"/>
</dbReference>